<gene>
    <name evidence="1" type="ORF">GIS00_16960</name>
</gene>
<evidence type="ECO:0000313" key="1">
    <source>
        <dbReference type="EMBL" id="MTD15625.1"/>
    </source>
</evidence>
<organism evidence="1 2">
    <name type="scientific">Nakamurella alba</name>
    <dbReference type="NCBI Taxonomy" id="2665158"/>
    <lineage>
        <taxon>Bacteria</taxon>
        <taxon>Bacillati</taxon>
        <taxon>Actinomycetota</taxon>
        <taxon>Actinomycetes</taxon>
        <taxon>Nakamurellales</taxon>
        <taxon>Nakamurellaceae</taxon>
        <taxon>Nakamurella</taxon>
    </lineage>
</organism>
<protein>
    <submittedName>
        <fullName evidence="1">Polysaccharide deacetylase</fullName>
    </submittedName>
</protein>
<accession>A0A7K1FN87</accession>
<sequence>MIKVEPDGFKITKLAAGEKAPQFVVVSFDGVGWHEKWQYWKDIQTKVPFHFTGFLSGTYMLTTETKEKYQGPGHNPGAASISWNEPADLVPEINDLNDAINRGDEIGTHFNGHFCEGNDPSGNVWNTADWNNELDQFFSLVANVDANNGITDKLNIDPSEIRGGRTPCLEGHAEDLFPAYKAHNMDYDSSFTKHGISWPLKSKENKIWQIGMAEYPIHGTDHFQITMDYNFYYTQREANSEGVTEAESAQDSQQVLDTYRDMYNATFNGNRAPLILGNHFNSWNNNAYSDAIANFVLETCGKADTYCVTNRDLIDWMEAQDPAVLADLQNQDPEV</sequence>
<comment type="caution">
    <text evidence="1">The sequence shown here is derived from an EMBL/GenBank/DDBJ whole genome shotgun (WGS) entry which is preliminary data.</text>
</comment>
<dbReference type="SUPFAM" id="SSF88713">
    <property type="entry name" value="Glycoside hydrolase/deacetylase"/>
    <property type="match status" value="1"/>
</dbReference>
<dbReference type="Gene3D" id="3.20.20.370">
    <property type="entry name" value="Glycoside hydrolase/deacetylase"/>
    <property type="match status" value="1"/>
</dbReference>
<name>A0A7K1FN87_9ACTN</name>
<dbReference type="Proteomes" id="UP000460221">
    <property type="component" value="Unassembled WGS sequence"/>
</dbReference>
<keyword evidence="2" id="KW-1185">Reference proteome</keyword>
<dbReference type="RefSeq" id="WP_154769590.1">
    <property type="nucleotide sequence ID" value="NZ_WLYK01000006.1"/>
</dbReference>
<dbReference type="GO" id="GO:0005975">
    <property type="term" value="P:carbohydrate metabolic process"/>
    <property type="evidence" value="ECO:0007669"/>
    <property type="project" value="InterPro"/>
</dbReference>
<dbReference type="PANTHER" id="PTHR45985:SF3">
    <property type="entry name" value="CHITIN DEACETYLASE-LIKE 4"/>
    <property type="match status" value="1"/>
</dbReference>
<proteinExistence type="predicted"/>
<dbReference type="InterPro" id="IPR011330">
    <property type="entry name" value="Glyco_hydro/deAcase_b/a-brl"/>
</dbReference>
<evidence type="ECO:0000313" key="2">
    <source>
        <dbReference type="Proteomes" id="UP000460221"/>
    </source>
</evidence>
<dbReference type="PANTHER" id="PTHR45985">
    <property type="match status" value="1"/>
</dbReference>
<dbReference type="EMBL" id="WLYK01000006">
    <property type="protein sequence ID" value="MTD15625.1"/>
    <property type="molecule type" value="Genomic_DNA"/>
</dbReference>
<dbReference type="InterPro" id="IPR052740">
    <property type="entry name" value="CE4"/>
</dbReference>
<reference evidence="1 2" key="1">
    <citation type="submission" date="2019-11" db="EMBL/GenBank/DDBJ databases">
        <authorList>
            <person name="Jiang L.-Q."/>
        </authorList>
    </citation>
    <scope>NUCLEOTIDE SEQUENCE [LARGE SCALE GENOMIC DNA]</scope>
    <source>
        <strain evidence="1 2">YIM 132087</strain>
    </source>
</reference>
<dbReference type="AlphaFoldDB" id="A0A7K1FN87"/>